<proteinExistence type="predicted"/>
<dbReference type="EMBL" id="CAXAMM010029446">
    <property type="protein sequence ID" value="CAK9064706.1"/>
    <property type="molecule type" value="Genomic_DNA"/>
</dbReference>
<name>A0ABP0NLP9_9DINO</name>
<feature type="compositionally biased region" description="Basic residues" evidence="1">
    <location>
        <begin position="368"/>
        <end position="377"/>
    </location>
</feature>
<comment type="caution">
    <text evidence="2">The sequence shown here is derived from an EMBL/GenBank/DDBJ whole genome shotgun (WGS) entry which is preliminary data.</text>
</comment>
<accession>A0ABP0NLP9</accession>
<feature type="region of interest" description="Disordered" evidence="1">
    <location>
        <begin position="589"/>
        <end position="612"/>
    </location>
</feature>
<protein>
    <submittedName>
        <fullName evidence="2">Uncharacterized protein</fullName>
    </submittedName>
</protein>
<keyword evidence="3" id="KW-1185">Reference proteome</keyword>
<gene>
    <name evidence="2" type="ORF">SCF082_LOCUS33264</name>
</gene>
<evidence type="ECO:0000313" key="2">
    <source>
        <dbReference type="EMBL" id="CAK9064706.1"/>
    </source>
</evidence>
<sequence length="612" mass="67642">MAAIAPEIAQQVNSILGSSMGPMGQWQEDFNYTKMAMDLCHGGPVQHYARHVGKFVQLYGGKTQFAKTTLHPMVKIALVVTNCTTEKIVDSVAKLITKTDVAGLKAKKMHPKVNEVESLLATFWEQLKASKLEQPMQFKMFGKACIRFALHLTSKEKMGTEGKTRSMEELKTLMESDLATAGVGSSAASAASSTTAKPPAEQEVPYDLDQANNPMFLAKQLLDLDVGKNYTVKDQPGRIWALTEIGETHIVLKHYPLLEPTKICTMKFEATEIACNIKPTKQKMPKLFSDEQLQHLIVSKQPSAKVFGEIKYEGTLYYIIPMKHPKWNDETGEYEGSLSPFWVCKEIEEGQLEYKWKPAMKNAAAQKKTQKPTKKPSTKSSPANGATDMVHQPVEAFPLPGEAIPEEFPGEHPCAVKEHIMASDGEFVEEASESSELPDVTVGQQHFVYLKATNKKWLIQDCYVKEMESGEGKWLQLSSACYGLCNLLCHGQIGRQPTLKGSPGLVQLLEKRTAALDALAQPTKLFEDAAKPAKKRKVQCIDHIMLDLEEYGTLVVQPASKKTQDLHIAFTADNVRAFCQWVLAKGSEGASGSARRPYKASGKYKASAKKAA</sequence>
<evidence type="ECO:0000256" key="1">
    <source>
        <dbReference type="SAM" id="MobiDB-lite"/>
    </source>
</evidence>
<evidence type="ECO:0000313" key="3">
    <source>
        <dbReference type="Proteomes" id="UP001642464"/>
    </source>
</evidence>
<feature type="region of interest" description="Disordered" evidence="1">
    <location>
        <begin position="363"/>
        <end position="388"/>
    </location>
</feature>
<organism evidence="2 3">
    <name type="scientific">Durusdinium trenchii</name>
    <dbReference type="NCBI Taxonomy" id="1381693"/>
    <lineage>
        <taxon>Eukaryota</taxon>
        <taxon>Sar</taxon>
        <taxon>Alveolata</taxon>
        <taxon>Dinophyceae</taxon>
        <taxon>Suessiales</taxon>
        <taxon>Symbiodiniaceae</taxon>
        <taxon>Durusdinium</taxon>
    </lineage>
</organism>
<dbReference type="Proteomes" id="UP001642464">
    <property type="component" value="Unassembled WGS sequence"/>
</dbReference>
<reference evidence="2 3" key="1">
    <citation type="submission" date="2024-02" db="EMBL/GenBank/DDBJ databases">
        <authorList>
            <person name="Chen Y."/>
            <person name="Shah S."/>
            <person name="Dougan E. K."/>
            <person name="Thang M."/>
            <person name="Chan C."/>
        </authorList>
    </citation>
    <scope>NUCLEOTIDE SEQUENCE [LARGE SCALE GENOMIC DNA]</scope>
</reference>